<keyword evidence="6" id="KW-1185">Reference proteome</keyword>
<proteinExistence type="inferred from homology"/>
<protein>
    <submittedName>
        <fullName evidence="5">Uu.00g001070.m01.CDS01</fullName>
    </submittedName>
</protein>
<name>A0AAI8VE04_9PEZI</name>
<dbReference type="Pfam" id="PF01793">
    <property type="entry name" value="Glyco_transf_15"/>
    <property type="match status" value="1"/>
</dbReference>
<dbReference type="Gene3D" id="3.90.550.10">
    <property type="entry name" value="Spore Coat Polysaccharide Biosynthesis Protein SpsA, Chain A"/>
    <property type="match status" value="1"/>
</dbReference>
<evidence type="ECO:0000256" key="4">
    <source>
        <dbReference type="SAM" id="MobiDB-lite"/>
    </source>
</evidence>
<keyword evidence="3" id="KW-0808">Transferase</keyword>
<feature type="compositionally biased region" description="Polar residues" evidence="4">
    <location>
        <begin position="38"/>
        <end position="48"/>
    </location>
</feature>
<organism evidence="5 6">
    <name type="scientific">Anthostomella pinea</name>
    <dbReference type="NCBI Taxonomy" id="933095"/>
    <lineage>
        <taxon>Eukaryota</taxon>
        <taxon>Fungi</taxon>
        <taxon>Dikarya</taxon>
        <taxon>Ascomycota</taxon>
        <taxon>Pezizomycotina</taxon>
        <taxon>Sordariomycetes</taxon>
        <taxon>Xylariomycetidae</taxon>
        <taxon>Xylariales</taxon>
        <taxon>Xylariaceae</taxon>
        <taxon>Anthostomella</taxon>
    </lineage>
</organism>
<evidence type="ECO:0000256" key="3">
    <source>
        <dbReference type="ARBA" id="ARBA00022679"/>
    </source>
</evidence>
<keyword evidence="2" id="KW-0328">Glycosyltransferase</keyword>
<dbReference type="AlphaFoldDB" id="A0AAI8VE04"/>
<reference evidence="5" key="1">
    <citation type="submission" date="2023-10" db="EMBL/GenBank/DDBJ databases">
        <authorList>
            <person name="Hackl T."/>
        </authorList>
    </citation>
    <scope>NUCLEOTIDE SEQUENCE</scope>
</reference>
<dbReference type="EMBL" id="CAUWAG010000008">
    <property type="protein sequence ID" value="CAJ2505977.1"/>
    <property type="molecule type" value="Genomic_DNA"/>
</dbReference>
<dbReference type="InterPro" id="IPR002685">
    <property type="entry name" value="Glyco_trans_15"/>
</dbReference>
<gene>
    <name evidence="5" type="ORF">KHLLAP_LOCUS6445</name>
</gene>
<feature type="region of interest" description="Disordered" evidence="4">
    <location>
        <begin position="34"/>
        <end position="89"/>
    </location>
</feature>
<comment type="caution">
    <text evidence="5">The sequence shown here is derived from an EMBL/GenBank/DDBJ whole genome shotgun (WGS) entry which is preliminary data.</text>
</comment>
<evidence type="ECO:0000256" key="1">
    <source>
        <dbReference type="ARBA" id="ARBA00007677"/>
    </source>
</evidence>
<sequence length="368" mass="41982">MDAVNDDEMRKIQAGTHILCGHLRPDASFCTSVHGRNINPNNKSSQGRRQTDAGQDPLGSQRTGRHAQPGQDGRQEPRTVESQRLPQLMHHDQCRPLDLFYRLHLRQNIQKEADRQRIPTHGRHKNKIHKTDSTYQAKNKSSTEGLWTCKEGDCTGDFETANYLSWLNHKRSQHGQNRTFPEDQQERAVEASSSVDFRCNINYDVFRFMQDNNMAYGFNMAILDDARYFPSPCRSLRSVLGSLSYTVPLSRDCFSLEWSINHEGHDKHCNHYSMGHVSVFSQELLNPIQKYGNSGAGRKTFKKLRLLTNRIMLRRLKKDHTDSMELPSRRSTLIKLSQNGQGHSVDKASTDGAMHLKIASGLSDGHTL</sequence>
<dbReference type="SUPFAM" id="SSF53448">
    <property type="entry name" value="Nucleotide-diphospho-sugar transferases"/>
    <property type="match status" value="1"/>
</dbReference>
<accession>A0AAI8VE04</accession>
<comment type="similarity">
    <text evidence="1">Belongs to the glycosyltransferase 15 family.</text>
</comment>
<evidence type="ECO:0000313" key="6">
    <source>
        <dbReference type="Proteomes" id="UP001295740"/>
    </source>
</evidence>
<evidence type="ECO:0000313" key="5">
    <source>
        <dbReference type="EMBL" id="CAJ2505977.1"/>
    </source>
</evidence>
<evidence type="ECO:0000256" key="2">
    <source>
        <dbReference type="ARBA" id="ARBA00022676"/>
    </source>
</evidence>
<dbReference type="GO" id="GO:0016020">
    <property type="term" value="C:membrane"/>
    <property type="evidence" value="ECO:0007669"/>
    <property type="project" value="InterPro"/>
</dbReference>
<dbReference type="GO" id="GO:0000030">
    <property type="term" value="F:mannosyltransferase activity"/>
    <property type="evidence" value="ECO:0007669"/>
    <property type="project" value="InterPro"/>
</dbReference>
<dbReference type="InterPro" id="IPR029044">
    <property type="entry name" value="Nucleotide-diphossugar_trans"/>
</dbReference>
<dbReference type="Proteomes" id="UP001295740">
    <property type="component" value="Unassembled WGS sequence"/>
</dbReference>